<dbReference type="AlphaFoldDB" id="A0A6N7XCH6"/>
<sequence>MTSLQNELAHATIALGSTITAAMDDVPGFVPCGTPAQVVTDALRAASAPKEPAGISEQIGQVRGFVEHVAGHRAVPAHEGADPSALSADGSRLLNVLFDFASSPLASEPSPQLAEWLYRSLGALESGSDDAIRAMLDAEPRA</sequence>
<dbReference type="EMBL" id="VUNC01000008">
    <property type="protein sequence ID" value="MST73292.1"/>
    <property type="molecule type" value="Genomic_DNA"/>
</dbReference>
<proteinExistence type="predicted"/>
<comment type="caution">
    <text evidence="1">The sequence shown here is derived from an EMBL/GenBank/DDBJ whole genome shotgun (WGS) entry which is preliminary data.</text>
</comment>
<dbReference type="Proteomes" id="UP000469325">
    <property type="component" value="Unassembled WGS sequence"/>
</dbReference>
<organism evidence="1 2">
    <name type="scientific">Olsenella porci</name>
    <dbReference type="NCBI Taxonomy" id="2652279"/>
    <lineage>
        <taxon>Bacteria</taxon>
        <taxon>Bacillati</taxon>
        <taxon>Actinomycetota</taxon>
        <taxon>Coriobacteriia</taxon>
        <taxon>Coriobacteriales</taxon>
        <taxon>Atopobiaceae</taxon>
        <taxon>Olsenella</taxon>
    </lineage>
</organism>
<gene>
    <name evidence="1" type="ORF">FYJ68_09280</name>
</gene>
<name>A0A6N7XCH6_9ACTN</name>
<evidence type="ECO:0000313" key="2">
    <source>
        <dbReference type="Proteomes" id="UP000469325"/>
    </source>
</evidence>
<keyword evidence="2" id="KW-1185">Reference proteome</keyword>
<reference evidence="1 2" key="1">
    <citation type="submission" date="2019-08" db="EMBL/GenBank/DDBJ databases">
        <title>In-depth cultivation of the pig gut microbiome towards novel bacterial diversity and tailored functional studies.</title>
        <authorList>
            <person name="Wylensek D."/>
            <person name="Hitch T.C.A."/>
            <person name="Clavel T."/>
        </authorList>
    </citation>
    <scope>NUCLEOTIDE SEQUENCE [LARGE SCALE GENOMIC DNA]</scope>
    <source>
        <strain evidence="1 2">CA-Schmier-601-WT-1</strain>
    </source>
</reference>
<accession>A0A6N7XCH6</accession>
<dbReference type="RefSeq" id="WP_154436005.1">
    <property type="nucleotide sequence ID" value="NZ_VUNC01000008.1"/>
</dbReference>
<protein>
    <submittedName>
        <fullName evidence="1">Uncharacterized protein</fullName>
    </submittedName>
</protein>
<evidence type="ECO:0000313" key="1">
    <source>
        <dbReference type="EMBL" id="MST73292.1"/>
    </source>
</evidence>